<proteinExistence type="predicted"/>
<evidence type="ECO:0000256" key="1">
    <source>
        <dbReference type="SAM" id="MobiDB-lite"/>
    </source>
</evidence>
<protein>
    <submittedName>
        <fullName evidence="2">Uncharacterized protein</fullName>
    </submittedName>
</protein>
<gene>
    <name evidence="2" type="ORF">RFI_38871</name>
</gene>
<dbReference type="AlphaFoldDB" id="X6LBV5"/>
<evidence type="ECO:0000313" key="2">
    <source>
        <dbReference type="EMBL" id="ETN98621.1"/>
    </source>
</evidence>
<sequence length="222" mass="24920">MIQEFHSMARFAHDEQLQHTHQRNFTKFDWFYDERSKQKLPGVPTSTAASGPHPNIATSVGVNVGIGIGPNILSPSTTAADMLSTKNVEAQKAQNNDANNAGESALEKWIYLDWINSVQEKKNNSGGGNLGDEDSDDDDGNRDGDAHENDYTNAHMSALVVWMCQELNRFIDLFERQVFVFLEQKYAAIGDCLKIVFQQSHRLDHYGIHASFLLSSKFELPM</sequence>
<organism evidence="2 3">
    <name type="scientific">Reticulomyxa filosa</name>
    <dbReference type="NCBI Taxonomy" id="46433"/>
    <lineage>
        <taxon>Eukaryota</taxon>
        <taxon>Sar</taxon>
        <taxon>Rhizaria</taxon>
        <taxon>Retaria</taxon>
        <taxon>Foraminifera</taxon>
        <taxon>Monothalamids</taxon>
        <taxon>Reticulomyxidae</taxon>
        <taxon>Reticulomyxa</taxon>
    </lineage>
</organism>
<feature type="compositionally biased region" description="Acidic residues" evidence="1">
    <location>
        <begin position="131"/>
        <end position="140"/>
    </location>
</feature>
<dbReference type="Gene3D" id="1.20.58.1220">
    <property type="entry name" value="Exo84p, C-terminal helical domain"/>
    <property type="match status" value="1"/>
</dbReference>
<evidence type="ECO:0000313" key="3">
    <source>
        <dbReference type="Proteomes" id="UP000023152"/>
    </source>
</evidence>
<feature type="non-terminal residue" evidence="2">
    <location>
        <position position="222"/>
    </location>
</feature>
<accession>X6LBV5</accession>
<reference evidence="2 3" key="1">
    <citation type="journal article" date="2013" name="Curr. Biol.">
        <title>The Genome of the Foraminiferan Reticulomyxa filosa.</title>
        <authorList>
            <person name="Glockner G."/>
            <person name="Hulsmann N."/>
            <person name="Schleicher M."/>
            <person name="Noegel A.A."/>
            <person name="Eichinger L."/>
            <person name="Gallinger C."/>
            <person name="Pawlowski J."/>
            <person name="Sierra R."/>
            <person name="Euteneuer U."/>
            <person name="Pillet L."/>
            <person name="Moustafa A."/>
            <person name="Platzer M."/>
            <person name="Groth M."/>
            <person name="Szafranski K."/>
            <person name="Schliwa M."/>
        </authorList>
    </citation>
    <scope>NUCLEOTIDE SEQUENCE [LARGE SCALE GENOMIC DNA]</scope>
</reference>
<feature type="region of interest" description="Disordered" evidence="1">
    <location>
        <begin position="122"/>
        <end position="149"/>
    </location>
</feature>
<dbReference type="InterPro" id="IPR016159">
    <property type="entry name" value="Cullin_repeat-like_dom_sf"/>
</dbReference>
<name>X6LBV5_RETFI</name>
<dbReference type="SUPFAM" id="SSF74788">
    <property type="entry name" value="Cullin repeat-like"/>
    <property type="match status" value="1"/>
</dbReference>
<comment type="caution">
    <text evidence="2">The sequence shown here is derived from an EMBL/GenBank/DDBJ whole genome shotgun (WGS) entry which is preliminary data.</text>
</comment>
<dbReference type="OrthoDB" id="642193at2759"/>
<dbReference type="Proteomes" id="UP000023152">
    <property type="component" value="Unassembled WGS sequence"/>
</dbReference>
<dbReference type="InterPro" id="IPR042560">
    <property type="entry name" value="Exo84_C_2"/>
</dbReference>
<dbReference type="EMBL" id="ASPP01046235">
    <property type="protein sequence ID" value="ETN98621.1"/>
    <property type="molecule type" value="Genomic_DNA"/>
</dbReference>
<keyword evidence="3" id="KW-1185">Reference proteome</keyword>